<evidence type="ECO:0000256" key="2">
    <source>
        <dbReference type="ARBA" id="ARBA00010350"/>
    </source>
</evidence>
<name>A0A5J4Z937_PORPP</name>
<gene>
    <name evidence="7" type="ORF">FVE85_6868</name>
</gene>
<sequence length="266" mass="29310">MSGMSFDMGSLALELPPHVRYHVKSVYSALAMLLAAMACGLGVNLYVRLPNILMAMSTFGSMVYFSTIPASPQNLSKRTGVLLLFAFCSGASLALLGASEYILFVAVTATAIMFACFSGAALFAKRRSYLYLGAVLSSAMSMMFWFGMASWMFPNRMNYLLQLYGGLLLFSGYVVYDTQLIVERACSEEKPDVLSDAMKLFMDFVAMLRRVIIILMERERSKKSSSQHRGAYSHGAYSGRPGYGSYSRGYNSYGSGRGMRGSAQFY</sequence>
<dbReference type="OrthoDB" id="1277691at2759"/>
<keyword evidence="4 6" id="KW-1133">Transmembrane helix</keyword>
<feature type="transmembrane region" description="Helical" evidence="6">
    <location>
        <begin position="79"/>
        <end position="96"/>
    </location>
</feature>
<feature type="transmembrane region" description="Helical" evidence="6">
    <location>
        <begin position="21"/>
        <end position="43"/>
    </location>
</feature>
<dbReference type="Proteomes" id="UP000324585">
    <property type="component" value="Unassembled WGS sequence"/>
</dbReference>
<evidence type="ECO:0000313" key="7">
    <source>
        <dbReference type="EMBL" id="KAA8499283.1"/>
    </source>
</evidence>
<dbReference type="InterPro" id="IPR006214">
    <property type="entry name" value="Bax_inhibitor_1-related"/>
</dbReference>
<feature type="transmembrane region" description="Helical" evidence="6">
    <location>
        <begin position="159"/>
        <end position="176"/>
    </location>
</feature>
<keyword evidence="8" id="KW-1185">Reference proteome</keyword>
<dbReference type="AlphaFoldDB" id="A0A5J4Z937"/>
<feature type="transmembrane region" description="Helical" evidence="6">
    <location>
        <begin position="130"/>
        <end position="153"/>
    </location>
</feature>
<dbReference type="GO" id="GO:0016020">
    <property type="term" value="C:membrane"/>
    <property type="evidence" value="ECO:0007669"/>
    <property type="project" value="UniProtKB-SubCell"/>
</dbReference>
<keyword evidence="5 6" id="KW-0472">Membrane</keyword>
<evidence type="ECO:0000256" key="4">
    <source>
        <dbReference type="ARBA" id="ARBA00022989"/>
    </source>
</evidence>
<evidence type="ECO:0000256" key="3">
    <source>
        <dbReference type="ARBA" id="ARBA00022692"/>
    </source>
</evidence>
<evidence type="ECO:0000256" key="5">
    <source>
        <dbReference type="ARBA" id="ARBA00023136"/>
    </source>
</evidence>
<dbReference type="EMBL" id="VRMN01000001">
    <property type="protein sequence ID" value="KAA8499283.1"/>
    <property type="molecule type" value="Genomic_DNA"/>
</dbReference>
<evidence type="ECO:0000256" key="1">
    <source>
        <dbReference type="ARBA" id="ARBA00004141"/>
    </source>
</evidence>
<dbReference type="PANTHER" id="PTHR23291">
    <property type="entry name" value="BAX INHIBITOR-RELATED"/>
    <property type="match status" value="1"/>
</dbReference>
<comment type="caution">
    <text evidence="7">The sequence shown here is derived from an EMBL/GenBank/DDBJ whole genome shotgun (WGS) entry which is preliminary data.</text>
</comment>
<dbReference type="Pfam" id="PF01027">
    <property type="entry name" value="Bax1-I"/>
    <property type="match status" value="1"/>
</dbReference>
<dbReference type="PANTHER" id="PTHR23291:SF32">
    <property type="entry name" value="BAX INHIBITOR 1"/>
    <property type="match status" value="1"/>
</dbReference>
<keyword evidence="3 6" id="KW-0812">Transmembrane</keyword>
<comment type="subcellular location">
    <subcellularLocation>
        <location evidence="1">Membrane</location>
        <topology evidence="1">Multi-pass membrane protein</topology>
    </subcellularLocation>
</comment>
<accession>A0A5J4Z937</accession>
<organism evidence="7 8">
    <name type="scientific">Porphyridium purpureum</name>
    <name type="common">Red alga</name>
    <name type="synonym">Porphyridium cruentum</name>
    <dbReference type="NCBI Taxonomy" id="35688"/>
    <lineage>
        <taxon>Eukaryota</taxon>
        <taxon>Rhodophyta</taxon>
        <taxon>Bangiophyceae</taxon>
        <taxon>Porphyridiales</taxon>
        <taxon>Porphyridiaceae</taxon>
        <taxon>Porphyridium</taxon>
    </lineage>
</organism>
<protein>
    <submittedName>
        <fullName evidence="7">Putative Bax inhibitor 1</fullName>
    </submittedName>
</protein>
<dbReference type="OMA" id="AQKISNC"/>
<proteinExistence type="inferred from homology"/>
<comment type="similarity">
    <text evidence="2 6">Belongs to the BI1 family.</text>
</comment>
<feature type="transmembrane region" description="Helical" evidence="6">
    <location>
        <begin position="102"/>
        <end position="123"/>
    </location>
</feature>
<reference evidence="8" key="1">
    <citation type="journal article" date="2019" name="Nat. Commun.">
        <title>Expansion of phycobilisome linker gene families in mesophilic red algae.</title>
        <authorList>
            <person name="Lee J."/>
            <person name="Kim D."/>
            <person name="Bhattacharya D."/>
            <person name="Yoon H.S."/>
        </authorList>
    </citation>
    <scope>NUCLEOTIDE SEQUENCE [LARGE SCALE GENOMIC DNA]</scope>
    <source>
        <strain evidence="8">CCMP 1328</strain>
    </source>
</reference>
<evidence type="ECO:0000256" key="6">
    <source>
        <dbReference type="RuleBase" id="RU004379"/>
    </source>
</evidence>
<evidence type="ECO:0000313" key="8">
    <source>
        <dbReference type="Proteomes" id="UP000324585"/>
    </source>
</evidence>